<feature type="region of interest" description="Disordered" evidence="1">
    <location>
        <begin position="1"/>
        <end position="65"/>
    </location>
</feature>
<sequence>MNGARPRASRRGPLHPSPGRGAPAPDRRTATPGPRRSPARRSPPEARRSRRSPHSSNRYPIPGAVIRCRGWDGSGSSLRRSWAMYTRR</sequence>
<reference evidence="2 3" key="1">
    <citation type="submission" date="2017-09" db="EMBL/GenBank/DDBJ databases">
        <authorList>
            <person name="Lee N."/>
            <person name="Cho B.-K."/>
        </authorList>
    </citation>
    <scope>NUCLEOTIDE SEQUENCE [LARGE SCALE GENOMIC DNA]</scope>
    <source>
        <strain evidence="2 3">ATCC 27465</strain>
    </source>
</reference>
<organism evidence="2 3">
    <name type="scientific">Streptomyces spectabilis</name>
    <dbReference type="NCBI Taxonomy" id="68270"/>
    <lineage>
        <taxon>Bacteria</taxon>
        <taxon>Bacillati</taxon>
        <taxon>Actinomycetota</taxon>
        <taxon>Actinomycetes</taxon>
        <taxon>Kitasatosporales</taxon>
        <taxon>Streptomycetaceae</taxon>
        <taxon>Streptomyces</taxon>
    </lineage>
</organism>
<evidence type="ECO:0000313" key="3">
    <source>
        <dbReference type="Proteomes" id="UP000326505"/>
    </source>
</evidence>
<dbReference type="EMBL" id="CP023690">
    <property type="protein sequence ID" value="QEV58438.1"/>
    <property type="molecule type" value="Genomic_DNA"/>
</dbReference>
<dbReference type="KEGG" id="sspb:CP982_06730"/>
<dbReference type="AlphaFoldDB" id="A0A5P2X229"/>
<evidence type="ECO:0000313" key="2">
    <source>
        <dbReference type="EMBL" id="QEV58438.1"/>
    </source>
</evidence>
<proteinExistence type="predicted"/>
<evidence type="ECO:0000256" key="1">
    <source>
        <dbReference type="SAM" id="MobiDB-lite"/>
    </source>
</evidence>
<dbReference type="Proteomes" id="UP000326505">
    <property type="component" value="Chromosome"/>
</dbReference>
<gene>
    <name evidence="2" type="ORF">CP982_06730</name>
</gene>
<protein>
    <submittedName>
        <fullName evidence="2">Uncharacterized protein</fullName>
    </submittedName>
</protein>
<name>A0A5P2X229_STRST</name>
<accession>A0A5P2X229</accession>